<dbReference type="KEGG" id="cfr:116660916"/>
<protein>
    <submittedName>
        <fullName evidence="3 4">Uncharacterized protein LOC116660916</fullName>
    </submittedName>
</protein>
<name>A0A8B8SB07_CAMFR</name>
<proteinExistence type="predicted"/>
<gene>
    <name evidence="3 4" type="primary">LOC116660916</name>
</gene>
<dbReference type="Proteomes" id="UP000694856">
    <property type="component" value="Chromosome 32"/>
</dbReference>
<feature type="compositionally biased region" description="Polar residues" evidence="1">
    <location>
        <begin position="86"/>
        <end position="96"/>
    </location>
</feature>
<dbReference type="AlphaFoldDB" id="A0A8B8SB07"/>
<evidence type="ECO:0000313" key="4">
    <source>
        <dbReference type="RefSeq" id="XP_032327403.1"/>
    </source>
</evidence>
<evidence type="ECO:0000313" key="3">
    <source>
        <dbReference type="RefSeq" id="XP_032327402.1"/>
    </source>
</evidence>
<dbReference type="RefSeq" id="XP_032327403.1">
    <property type="nucleotide sequence ID" value="XM_032471512.1"/>
</dbReference>
<evidence type="ECO:0000256" key="1">
    <source>
        <dbReference type="SAM" id="MobiDB-lite"/>
    </source>
</evidence>
<accession>A0A8B8SB07</accession>
<feature type="region of interest" description="Disordered" evidence="1">
    <location>
        <begin position="24"/>
        <end position="104"/>
    </location>
</feature>
<dbReference type="RefSeq" id="XP_032327402.1">
    <property type="nucleotide sequence ID" value="XM_032471511.1"/>
</dbReference>
<organism evidence="2 4">
    <name type="scientific">Camelus ferus</name>
    <name type="common">Wild bactrian camel</name>
    <name type="synonym">Camelus bactrianus ferus</name>
    <dbReference type="NCBI Taxonomy" id="419612"/>
    <lineage>
        <taxon>Eukaryota</taxon>
        <taxon>Metazoa</taxon>
        <taxon>Chordata</taxon>
        <taxon>Craniata</taxon>
        <taxon>Vertebrata</taxon>
        <taxon>Euteleostomi</taxon>
        <taxon>Mammalia</taxon>
        <taxon>Eutheria</taxon>
        <taxon>Laurasiatheria</taxon>
        <taxon>Artiodactyla</taxon>
        <taxon>Tylopoda</taxon>
        <taxon>Camelidae</taxon>
        <taxon>Camelus</taxon>
    </lineage>
</organism>
<sequence length="310" mass="33333">MHFFNSKRNLCAIAANGKRHYLCETSGEHEQKRDGNKTAPSPAARGGGGGSGPALGSLWTAGEPLWDGVTGVPREPGRSLPRRGSQAVQGTRQHPGSGSAHLRDRVGPVTVPQLSLSPSLPLSLPSPQTWRNRESVRIAPWPSVGWGSPKASSAAPRVPSEADLPTTPCTHKDDTPFHTSGPSPSAFLPPPRASRITSQTRVLSQRPQQGGGQSRQDLKVDIPSPHPSFLEGCSGGRGTACQPLRTQRSSLDHRAAQPSPEVRPLPGRCPWKCFSHSRFLAQAGFPWLEPQEGVWLDSPQTCVWLNLLKQ</sequence>
<evidence type="ECO:0000313" key="2">
    <source>
        <dbReference type="Proteomes" id="UP000694856"/>
    </source>
</evidence>
<keyword evidence="2" id="KW-1185">Reference proteome</keyword>
<feature type="compositionally biased region" description="Basic and acidic residues" evidence="1">
    <location>
        <begin position="26"/>
        <end position="36"/>
    </location>
</feature>
<reference evidence="3 4" key="1">
    <citation type="submission" date="2025-04" db="UniProtKB">
        <authorList>
            <consortium name="RefSeq"/>
        </authorList>
    </citation>
    <scope>IDENTIFICATION</scope>
    <source>
        <tissue evidence="3 4">Ear skin</tissue>
    </source>
</reference>
<dbReference type="GeneID" id="116660916"/>
<feature type="region of interest" description="Disordered" evidence="1">
    <location>
        <begin position="140"/>
        <end position="221"/>
    </location>
</feature>